<dbReference type="PANTHER" id="PTHR33096">
    <property type="entry name" value="CXC2 DOMAIN-CONTAINING PROTEIN"/>
    <property type="match status" value="1"/>
</dbReference>
<dbReference type="RefSeq" id="XP_007772375.1">
    <property type="nucleotide sequence ID" value="XM_007774185.1"/>
</dbReference>
<dbReference type="KEGG" id="cput:CONPUDRAFT_62412"/>
<dbReference type="GeneID" id="19208236"/>
<dbReference type="OrthoDB" id="3364670at2759"/>
<evidence type="ECO:0000313" key="1">
    <source>
        <dbReference type="EMBL" id="EIW76987.1"/>
    </source>
</evidence>
<reference evidence="2" key="1">
    <citation type="journal article" date="2012" name="Science">
        <title>The Paleozoic origin of enzymatic lignin decomposition reconstructed from 31 fungal genomes.</title>
        <authorList>
            <person name="Floudas D."/>
            <person name="Binder M."/>
            <person name="Riley R."/>
            <person name="Barry K."/>
            <person name="Blanchette R.A."/>
            <person name="Henrissat B."/>
            <person name="Martinez A.T."/>
            <person name="Otillar R."/>
            <person name="Spatafora J.W."/>
            <person name="Yadav J.S."/>
            <person name="Aerts A."/>
            <person name="Benoit I."/>
            <person name="Boyd A."/>
            <person name="Carlson A."/>
            <person name="Copeland A."/>
            <person name="Coutinho P.M."/>
            <person name="de Vries R.P."/>
            <person name="Ferreira P."/>
            <person name="Findley K."/>
            <person name="Foster B."/>
            <person name="Gaskell J."/>
            <person name="Glotzer D."/>
            <person name="Gorecki P."/>
            <person name="Heitman J."/>
            <person name="Hesse C."/>
            <person name="Hori C."/>
            <person name="Igarashi K."/>
            <person name="Jurgens J.A."/>
            <person name="Kallen N."/>
            <person name="Kersten P."/>
            <person name="Kohler A."/>
            <person name="Kuees U."/>
            <person name="Kumar T.K.A."/>
            <person name="Kuo A."/>
            <person name="LaButti K."/>
            <person name="Larrondo L.F."/>
            <person name="Lindquist E."/>
            <person name="Ling A."/>
            <person name="Lombard V."/>
            <person name="Lucas S."/>
            <person name="Lundell T."/>
            <person name="Martin R."/>
            <person name="McLaughlin D.J."/>
            <person name="Morgenstern I."/>
            <person name="Morin E."/>
            <person name="Murat C."/>
            <person name="Nagy L.G."/>
            <person name="Nolan M."/>
            <person name="Ohm R.A."/>
            <person name="Patyshakuliyeva A."/>
            <person name="Rokas A."/>
            <person name="Ruiz-Duenas F.J."/>
            <person name="Sabat G."/>
            <person name="Salamov A."/>
            <person name="Samejima M."/>
            <person name="Schmutz J."/>
            <person name="Slot J.C."/>
            <person name="St John F."/>
            <person name="Stenlid J."/>
            <person name="Sun H."/>
            <person name="Sun S."/>
            <person name="Syed K."/>
            <person name="Tsang A."/>
            <person name="Wiebenga A."/>
            <person name="Young D."/>
            <person name="Pisabarro A."/>
            <person name="Eastwood D.C."/>
            <person name="Martin F."/>
            <person name="Cullen D."/>
            <person name="Grigoriev I.V."/>
            <person name="Hibbett D.S."/>
        </authorList>
    </citation>
    <scope>NUCLEOTIDE SEQUENCE [LARGE SCALE GENOMIC DNA]</scope>
    <source>
        <strain evidence="2">RWD-64-598 SS2</strain>
    </source>
</reference>
<dbReference type="AlphaFoldDB" id="A0A5M3MD88"/>
<keyword evidence="2" id="KW-1185">Reference proteome</keyword>
<proteinExistence type="predicted"/>
<dbReference type="Proteomes" id="UP000053558">
    <property type="component" value="Unassembled WGS sequence"/>
</dbReference>
<dbReference type="PANTHER" id="PTHR33096:SF1">
    <property type="entry name" value="CXC1-LIKE CYSTEINE CLUSTER ASSOCIATED WITH KDZ TRANSPOSASES DOMAIN-CONTAINING PROTEIN"/>
    <property type="match status" value="1"/>
</dbReference>
<sequence>MTSAGEKQHYAIALIIELFKNLPSDMVVGILYDIGCQLDRSCNKWDLIPDLLPRIIFAISVFHAYGHQWPCQIVYHPRKCVGFGFSDGEGCERLWSALKALIPTLRVSGVCGRFFCICFHGARVVDGFW</sequence>
<comment type="caution">
    <text evidence="1">The sequence shown here is derived from an EMBL/GenBank/DDBJ whole genome shotgun (WGS) entry which is preliminary data.</text>
</comment>
<name>A0A5M3MD88_CONPW</name>
<gene>
    <name evidence="1" type="ORF">CONPUDRAFT_62412</name>
</gene>
<organism evidence="1 2">
    <name type="scientific">Coniophora puteana (strain RWD-64-598)</name>
    <name type="common">Brown rot fungus</name>
    <dbReference type="NCBI Taxonomy" id="741705"/>
    <lineage>
        <taxon>Eukaryota</taxon>
        <taxon>Fungi</taxon>
        <taxon>Dikarya</taxon>
        <taxon>Basidiomycota</taxon>
        <taxon>Agaricomycotina</taxon>
        <taxon>Agaricomycetes</taxon>
        <taxon>Agaricomycetidae</taxon>
        <taxon>Boletales</taxon>
        <taxon>Coniophorineae</taxon>
        <taxon>Coniophoraceae</taxon>
        <taxon>Coniophora</taxon>
    </lineage>
</organism>
<dbReference type="OMA" id="FEHIPKS"/>
<accession>A0A5M3MD88</accession>
<evidence type="ECO:0000313" key="2">
    <source>
        <dbReference type="Proteomes" id="UP000053558"/>
    </source>
</evidence>
<protein>
    <submittedName>
        <fullName evidence="1">Uncharacterized protein</fullName>
    </submittedName>
</protein>
<dbReference type="EMBL" id="JH711584">
    <property type="protein sequence ID" value="EIW76987.1"/>
    <property type="molecule type" value="Genomic_DNA"/>
</dbReference>
<dbReference type="InterPro" id="IPR040521">
    <property type="entry name" value="KDZ"/>
</dbReference>
<dbReference type="Pfam" id="PF18758">
    <property type="entry name" value="KDZ"/>
    <property type="match status" value="1"/>
</dbReference>